<evidence type="ECO:0000313" key="4">
    <source>
        <dbReference type="EMBL" id="KAK5165194.1"/>
    </source>
</evidence>
<dbReference type="RefSeq" id="XP_064655337.1">
    <property type="nucleotide sequence ID" value="XM_064806520.1"/>
</dbReference>
<feature type="region of interest" description="Disordered" evidence="1">
    <location>
        <begin position="226"/>
        <end position="245"/>
    </location>
</feature>
<dbReference type="SUPFAM" id="SSF55729">
    <property type="entry name" value="Acyl-CoA N-acyltransferases (Nat)"/>
    <property type="match status" value="1"/>
</dbReference>
<gene>
    <name evidence="4" type="ORF">LTR77_009292</name>
</gene>
<sequence length="245" mass="27155">MDPADAEPTPALPEDPLANVPELHTYLTADPAERTAALKLVADSIAQMRQTANNSLIFHPLNLALFVGVLAVIIRYMINAGHEPFIVGTTCTGLLCIELVLIRFLTQDYLLAAEEINWAWLGDADMIVTKFGDEVIGTVVVEWVSGEARGKRKKAWKGEIKAWTVRLRYRRKGVGRALLEEAVKESRKKGAEGIEFQEGHANSKRVLPVFYSGKFDKGDRKAREKLQDLLGSSPTKTRRKRGSSG</sequence>
<organism evidence="4 5">
    <name type="scientific">Saxophila tyrrhenica</name>
    <dbReference type="NCBI Taxonomy" id="1690608"/>
    <lineage>
        <taxon>Eukaryota</taxon>
        <taxon>Fungi</taxon>
        <taxon>Dikarya</taxon>
        <taxon>Ascomycota</taxon>
        <taxon>Pezizomycotina</taxon>
        <taxon>Dothideomycetes</taxon>
        <taxon>Dothideomycetidae</taxon>
        <taxon>Mycosphaerellales</taxon>
        <taxon>Extremaceae</taxon>
        <taxon>Saxophila</taxon>
    </lineage>
</organism>
<feature type="transmembrane region" description="Helical" evidence="2">
    <location>
        <begin position="84"/>
        <end position="105"/>
    </location>
</feature>
<keyword evidence="5" id="KW-1185">Reference proteome</keyword>
<dbReference type="AlphaFoldDB" id="A0AAV9NYN6"/>
<evidence type="ECO:0000256" key="1">
    <source>
        <dbReference type="SAM" id="MobiDB-lite"/>
    </source>
</evidence>
<dbReference type="GO" id="GO:0016747">
    <property type="term" value="F:acyltransferase activity, transferring groups other than amino-acyl groups"/>
    <property type="evidence" value="ECO:0007669"/>
    <property type="project" value="InterPro"/>
</dbReference>
<dbReference type="Proteomes" id="UP001337655">
    <property type="component" value="Unassembled WGS sequence"/>
</dbReference>
<accession>A0AAV9NYN6</accession>
<dbReference type="InterPro" id="IPR016181">
    <property type="entry name" value="Acyl_CoA_acyltransferase"/>
</dbReference>
<proteinExistence type="predicted"/>
<keyword evidence="2" id="KW-0472">Membrane</keyword>
<feature type="domain" description="N-acetyltransferase" evidence="3">
    <location>
        <begin position="86"/>
        <end position="236"/>
    </location>
</feature>
<evidence type="ECO:0000259" key="3">
    <source>
        <dbReference type="PROSITE" id="PS51186"/>
    </source>
</evidence>
<protein>
    <recommendedName>
        <fullName evidence="3">N-acetyltransferase domain-containing protein</fullName>
    </recommendedName>
</protein>
<name>A0AAV9NYN6_9PEZI</name>
<keyword evidence="2" id="KW-0812">Transmembrane</keyword>
<feature type="transmembrane region" description="Helical" evidence="2">
    <location>
        <begin position="56"/>
        <end position="78"/>
    </location>
</feature>
<dbReference type="GeneID" id="89930624"/>
<dbReference type="Pfam" id="PF00583">
    <property type="entry name" value="Acetyltransf_1"/>
    <property type="match status" value="1"/>
</dbReference>
<evidence type="ECO:0000256" key="2">
    <source>
        <dbReference type="SAM" id="Phobius"/>
    </source>
</evidence>
<comment type="caution">
    <text evidence="4">The sequence shown here is derived from an EMBL/GenBank/DDBJ whole genome shotgun (WGS) entry which is preliminary data.</text>
</comment>
<keyword evidence="2" id="KW-1133">Transmembrane helix</keyword>
<dbReference type="EMBL" id="JAVRRT010000017">
    <property type="protein sequence ID" value="KAK5165194.1"/>
    <property type="molecule type" value="Genomic_DNA"/>
</dbReference>
<dbReference type="InterPro" id="IPR000182">
    <property type="entry name" value="GNAT_dom"/>
</dbReference>
<dbReference type="PROSITE" id="PS51186">
    <property type="entry name" value="GNAT"/>
    <property type="match status" value="1"/>
</dbReference>
<dbReference type="Gene3D" id="3.40.630.30">
    <property type="match status" value="1"/>
</dbReference>
<feature type="compositionally biased region" description="Basic residues" evidence="1">
    <location>
        <begin position="236"/>
        <end position="245"/>
    </location>
</feature>
<evidence type="ECO:0000313" key="5">
    <source>
        <dbReference type="Proteomes" id="UP001337655"/>
    </source>
</evidence>
<dbReference type="CDD" id="cd04301">
    <property type="entry name" value="NAT_SF"/>
    <property type="match status" value="1"/>
</dbReference>
<reference evidence="4 5" key="1">
    <citation type="submission" date="2023-08" db="EMBL/GenBank/DDBJ databases">
        <title>Black Yeasts Isolated from many extreme environments.</title>
        <authorList>
            <person name="Coleine C."/>
            <person name="Stajich J.E."/>
            <person name="Selbmann L."/>
        </authorList>
    </citation>
    <scope>NUCLEOTIDE SEQUENCE [LARGE SCALE GENOMIC DNA]</scope>
    <source>
        <strain evidence="4 5">CCFEE 5935</strain>
    </source>
</reference>